<accession>A0A699UVP9</accession>
<name>A0A699UVP9_TANCI</name>
<organism evidence="1">
    <name type="scientific">Tanacetum cinerariifolium</name>
    <name type="common">Dalmatian daisy</name>
    <name type="synonym">Chrysanthemum cinerariifolium</name>
    <dbReference type="NCBI Taxonomy" id="118510"/>
    <lineage>
        <taxon>Eukaryota</taxon>
        <taxon>Viridiplantae</taxon>
        <taxon>Streptophyta</taxon>
        <taxon>Embryophyta</taxon>
        <taxon>Tracheophyta</taxon>
        <taxon>Spermatophyta</taxon>
        <taxon>Magnoliopsida</taxon>
        <taxon>eudicotyledons</taxon>
        <taxon>Gunneridae</taxon>
        <taxon>Pentapetalae</taxon>
        <taxon>asterids</taxon>
        <taxon>campanulids</taxon>
        <taxon>Asterales</taxon>
        <taxon>Asteraceae</taxon>
        <taxon>Asteroideae</taxon>
        <taxon>Anthemideae</taxon>
        <taxon>Anthemidinae</taxon>
        <taxon>Tanacetum</taxon>
    </lineage>
</organism>
<dbReference type="EMBL" id="BKCJ011366624">
    <property type="protein sequence ID" value="GFD26183.1"/>
    <property type="molecule type" value="Genomic_DNA"/>
</dbReference>
<proteinExistence type="predicted"/>
<protein>
    <submittedName>
        <fullName evidence="1">Uncharacterized protein</fullName>
    </submittedName>
</protein>
<evidence type="ECO:0000313" key="1">
    <source>
        <dbReference type="EMBL" id="GFD26183.1"/>
    </source>
</evidence>
<comment type="caution">
    <text evidence="1">The sequence shown here is derived from an EMBL/GenBank/DDBJ whole genome shotgun (WGS) entry which is preliminary data.</text>
</comment>
<sequence>GGGGEAEGDGGMKMTANVVTADKDGGENRVAVSAVAWRLSHDGGDGDDVSRW</sequence>
<gene>
    <name evidence="1" type="ORF">Tci_898152</name>
</gene>
<feature type="non-terminal residue" evidence="1">
    <location>
        <position position="1"/>
    </location>
</feature>
<dbReference type="AlphaFoldDB" id="A0A699UVP9"/>
<reference evidence="1" key="1">
    <citation type="journal article" date="2019" name="Sci. Rep.">
        <title>Draft genome of Tanacetum cinerariifolium, the natural source of mosquito coil.</title>
        <authorList>
            <person name="Yamashiro T."/>
            <person name="Shiraishi A."/>
            <person name="Satake H."/>
            <person name="Nakayama K."/>
        </authorList>
    </citation>
    <scope>NUCLEOTIDE SEQUENCE</scope>
</reference>